<dbReference type="EMBL" id="KY405001">
    <property type="protein sequence ID" value="ASD54280.1"/>
    <property type="molecule type" value="Genomic_DNA"/>
</dbReference>
<dbReference type="Pfam" id="PF04917">
    <property type="entry name" value="Shufflon_N"/>
    <property type="match status" value="1"/>
</dbReference>
<evidence type="ECO:0000313" key="3">
    <source>
        <dbReference type="EMBL" id="ASD54280.1"/>
    </source>
</evidence>
<dbReference type="InterPro" id="IPR007001">
    <property type="entry name" value="Shufflon_N"/>
</dbReference>
<keyword evidence="1" id="KW-0472">Membrane</keyword>
<keyword evidence="1" id="KW-0812">Transmembrane</keyword>
<gene>
    <name evidence="3" type="ORF">EC28-160218_new_1_00037</name>
</gene>
<geneLocation type="plasmid" evidence="3">
    <name>pEC28</name>
</geneLocation>
<organism evidence="3">
    <name type="scientific">Escherichia coli</name>
    <dbReference type="NCBI Taxonomy" id="562"/>
    <lineage>
        <taxon>Bacteria</taxon>
        <taxon>Pseudomonadati</taxon>
        <taxon>Pseudomonadota</taxon>
        <taxon>Gammaproteobacteria</taxon>
        <taxon>Enterobacterales</taxon>
        <taxon>Enterobacteriaceae</taxon>
        <taxon>Escherichia</taxon>
    </lineage>
</organism>
<sequence>MKKTDKGVSLLEVLLVIGIMVMVIPKVYENIENHLNNVRWQNAAEHANTYNTAVRNYVADNASTLLAGSLPKTITPATLIQKGYLKSGFSESNFGQSYITGIAKNSKTSRLEALTCSNGGQSLSEAGMRSVASMIEGLGGYINSSKQAIGAGGGWSDTPSNYGLNCATGHIAMALVGADLQESDRLYRYSITNRPDLNRMHTAIDMNSNNLNNVGTLNGNAAALSGDISARNGTFSGAISGNTATTNGDITSNNGWLVTKNSKGWMNSTYGGGWYMSDSSWLRSVNNKGIYTGGQVKGGTVRADGRLYTGEYLQLEKTATAGASCSPNGLVGRDSTGAILSCQSGTWRRDMVVLQVNSQIVDTDISSWLFCVAVVTWSVSNAGTCSHGAGKEMSLVEAVNADQYRIYMAHTFHAFRQQCMDCQLRHDRRSKWFNYSLRHLPVTILITGKPRCNYISPTGQFGEYRHKSCIRHRSRISQFDWHHRLQLTPQNNSASTRADFLHY</sequence>
<keyword evidence="3" id="KW-0614">Plasmid</keyword>
<name>A0A218MB71_ECOLX</name>
<proteinExistence type="predicted"/>
<dbReference type="RefSeq" id="WP_250696511.1">
    <property type="nucleotide sequence ID" value="NZ_KY405001.1"/>
</dbReference>
<keyword evidence="1" id="KW-1133">Transmembrane helix</keyword>
<protein>
    <recommendedName>
        <fullName evidence="2">Bacterial shufflon protein N-terminal domain-containing protein</fullName>
    </recommendedName>
</protein>
<evidence type="ECO:0000256" key="1">
    <source>
        <dbReference type="SAM" id="Phobius"/>
    </source>
</evidence>
<evidence type="ECO:0000259" key="2">
    <source>
        <dbReference type="Pfam" id="PF04917"/>
    </source>
</evidence>
<reference evidence="3" key="1">
    <citation type="submission" date="2016-12" db="EMBL/GenBank/DDBJ databases">
        <title>Detection and Genetic Features of MCR-1-Producing Plasmid in Human Escherichia coli infection in South Korea.</title>
        <authorList>
            <person name="Kim E.S."/>
            <person name="Chong Y.P."/>
            <person name="Park S.-J."/>
            <person name="Kim M.-N."/>
            <person name="Kim S.-H."/>
            <person name="Lee S.-O."/>
            <person name="Choi S.-H."/>
            <person name="Woo J.H."/>
            <person name="Kim Y.S."/>
            <person name="Jeong J.-Y."/>
        </authorList>
    </citation>
    <scope>NUCLEOTIDE SEQUENCE</scope>
    <source>
        <strain evidence="3">Ec28</strain>
        <plasmid evidence="3">pEC28</plasmid>
    </source>
</reference>
<feature type="domain" description="Bacterial shufflon protein N-terminal" evidence="2">
    <location>
        <begin position="33"/>
        <end position="345"/>
    </location>
</feature>
<accession>A0A218MB71</accession>
<feature type="transmembrane region" description="Helical" evidence="1">
    <location>
        <begin position="7"/>
        <end position="28"/>
    </location>
</feature>
<dbReference type="AlphaFoldDB" id="A0A218MB71"/>